<dbReference type="PANTHER" id="PTHR30146">
    <property type="entry name" value="LACI-RELATED TRANSCRIPTIONAL REPRESSOR"/>
    <property type="match status" value="1"/>
</dbReference>
<dbReference type="PROSITE" id="PS50932">
    <property type="entry name" value="HTH_LACI_2"/>
    <property type="match status" value="1"/>
</dbReference>
<reference evidence="7" key="1">
    <citation type="journal article" date="2019" name="Int. J. Syst. Evol. Microbiol.">
        <title>The Global Catalogue of Microorganisms (GCM) 10K type strain sequencing project: providing services to taxonomists for standard genome sequencing and annotation.</title>
        <authorList>
            <consortium name="The Broad Institute Genomics Platform"/>
            <consortium name="The Broad Institute Genome Sequencing Center for Infectious Disease"/>
            <person name="Wu L."/>
            <person name="Ma J."/>
        </authorList>
    </citation>
    <scope>NUCLEOTIDE SEQUENCE [LARGE SCALE GENOMIC DNA]</scope>
    <source>
        <strain evidence="7">JCM 19129</strain>
    </source>
</reference>
<dbReference type="InterPro" id="IPR046335">
    <property type="entry name" value="LacI/GalR-like_sensor"/>
</dbReference>
<evidence type="ECO:0000313" key="6">
    <source>
        <dbReference type="EMBL" id="GAA4927703.1"/>
    </source>
</evidence>
<keyword evidence="2" id="KW-0238">DNA-binding</keyword>
<feature type="region of interest" description="Disordered" evidence="4">
    <location>
        <begin position="329"/>
        <end position="355"/>
    </location>
</feature>
<evidence type="ECO:0000256" key="2">
    <source>
        <dbReference type="ARBA" id="ARBA00023125"/>
    </source>
</evidence>
<sequence length="355" mass="38441">MARVPDTTQPRATLKDIAARAEVSVTAASLALRGQPGVSARTRTQILAAAEELGYISAGRGPQHDRKTVGVLLRDIVSVFSHDVVAGIQQVTDEHDIRLVVADGRGDDETIRAEFEKLAQQPLHGLVVFGTAVTDTALRSCAERMPVVVIGRMGRPVRGVDIVSNDDFQGAKIAVQHLLHQGHSRIAHLSKGLLRRDGFVAQMREAGLELHAQVEGGTPELLKPAIRYILFSVLHEKNSPTAVFAETDGIAIDLIGAALDAGLRVPEDLSVVGYDSTRQCDMIRPRLTSVGQPRHEMGQAAIELLRNRWAGETEDKHIMLEPSLEIRESTSVPRFSDPDSPLDLSVGVKAAGQDR</sequence>
<keyword evidence="1" id="KW-0805">Transcription regulation</keyword>
<dbReference type="Gene3D" id="3.40.50.2300">
    <property type="match status" value="2"/>
</dbReference>
<evidence type="ECO:0000256" key="4">
    <source>
        <dbReference type="SAM" id="MobiDB-lite"/>
    </source>
</evidence>
<keyword evidence="7" id="KW-1185">Reference proteome</keyword>
<evidence type="ECO:0000259" key="5">
    <source>
        <dbReference type="PROSITE" id="PS50932"/>
    </source>
</evidence>
<comment type="caution">
    <text evidence="6">The sequence shown here is derived from an EMBL/GenBank/DDBJ whole genome shotgun (WGS) entry which is preliminary data.</text>
</comment>
<dbReference type="Pfam" id="PF00356">
    <property type="entry name" value="LacI"/>
    <property type="match status" value="1"/>
</dbReference>
<protein>
    <submittedName>
        <fullName evidence="6">Substrate-binding domain-containing protein</fullName>
    </submittedName>
</protein>
<dbReference type="InterPro" id="IPR010982">
    <property type="entry name" value="Lambda_DNA-bd_dom_sf"/>
</dbReference>
<dbReference type="Pfam" id="PF13377">
    <property type="entry name" value="Peripla_BP_3"/>
    <property type="match status" value="1"/>
</dbReference>
<dbReference type="SUPFAM" id="SSF47413">
    <property type="entry name" value="lambda repressor-like DNA-binding domains"/>
    <property type="match status" value="1"/>
</dbReference>
<name>A0ABP9G3W6_9MICC</name>
<dbReference type="SMART" id="SM00354">
    <property type="entry name" value="HTH_LACI"/>
    <property type="match status" value="1"/>
</dbReference>
<organism evidence="6 7">
    <name type="scientific">Nesterenkonia rhizosphaerae</name>
    <dbReference type="NCBI Taxonomy" id="1348272"/>
    <lineage>
        <taxon>Bacteria</taxon>
        <taxon>Bacillati</taxon>
        <taxon>Actinomycetota</taxon>
        <taxon>Actinomycetes</taxon>
        <taxon>Micrococcales</taxon>
        <taxon>Micrococcaceae</taxon>
        <taxon>Nesterenkonia</taxon>
    </lineage>
</organism>
<gene>
    <name evidence="6" type="ORF">GCM10025790_27440</name>
</gene>
<evidence type="ECO:0000256" key="3">
    <source>
        <dbReference type="ARBA" id="ARBA00023163"/>
    </source>
</evidence>
<dbReference type="CDD" id="cd01392">
    <property type="entry name" value="HTH_LacI"/>
    <property type="match status" value="1"/>
</dbReference>
<dbReference type="SUPFAM" id="SSF53822">
    <property type="entry name" value="Periplasmic binding protein-like I"/>
    <property type="match status" value="1"/>
</dbReference>
<evidence type="ECO:0000313" key="7">
    <source>
        <dbReference type="Proteomes" id="UP001500368"/>
    </source>
</evidence>
<dbReference type="Gene3D" id="1.10.260.40">
    <property type="entry name" value="lambda repressor-like DNA-binding domains"/>
    <property type="match status" value="1"/>
</dbReference>
<accession>A0ABP9G3W6</accession>
<keyword evidence="3" id="KW-0804">Transcription</keyword>
<dbReference type="EMBL" id="BAABLW010000007">
    <property type="protein sequence ID" value="GAA4927703.1"/>
    <property type="molecule type" value="Genomic_DNA"/>
</dbReference>
<evidence type="ECO:0000256" key="1">
    <source>
        <dbReference type="ARBA" id="ARBA00023015"/>
    </source>
</evidence>
<dbReference type="PANTHER" id="PTHR30146:SF109">
    <property type="entry name" value="HTH-TYPE TRANSCRIPTIONAL REGULATOR GALS"/>
    <property type="match status" value="1"/>
</dbReference>
<dbReference type="InterPro" id="IPR000843">
    <property type="entry name" value="HTH_LacI"/>
</dbReference>
<dbReference type="Proteomes" id="UP001500368">
    <property type="component" value="Unassembled WGS sequence"/>
</dbReference>
<dbReference type="CDD" id="cd06267">
    <property type="entry name" value="PBP1_LacI_sugar_binding-like"/>
    <property type="match status" value="1"/>
</dbReference>
<proteinExistence type="predicted"/>
<feature type="domain" description="HTH lacI-type" evidence="5">
    <location>
        <begin position="12"/>
        <end position="56"/>
    </location>
</feature>
<dbReference type="InterPro" id="IPR028082">
    <property type="entry name" value="Peripla_BP_I"/>
</dbReference>